<evidence type="ECO:0000256" key="1">
    <source>
        <dbReference type="SAM" id="MobiDB-lite"/>
    </source>
</evidence>
<dbReference type="PROSITE" id="PS51257">
    <property type="entry name" value="PROKAR_LIPOPROTEIN"/>
    <property type="match status" value="1"/>
</dbReference>
<reference evidence="3 4" key="1">
    <citation type="journal article" date="2019" name="ACS Chem. Biol.">
        <title>Identification and Mobilization of a Cryptic Antibiotic Biosynthesis Gene Locus from a Human-Pathogenic Nocardia Isolate.</title>
        <authorList>
            <person name="Herisse M."/>
            <person name="Ishida K."/>
            <person name="Porter J.L."/>
            <person name="Howden B."/>
            <person name="Hertweck C."/>
            <person name="Stinear T.P."/>
            <person name="Pidot S.J."/>
        </authorList>
    </citation>
    <scope>NUCLEOTIDE SEQUENCE [LARGE SCALE GENOMIC DNA]</scope>
    <source>
        <strain evidence="3 4">AUSMDU00024985</strain>
    </source>
</reference>
<proteinExistence type="predicted"/>
<sequence>MTRRSKSWTVGILALGAVLVAGGCGPSEDGPGKTSDPSTSKPSLAADVPAGFNPCTDIPQAVLDSDQLKQKIPNDSNANGGIKWRGCMWVKPDGYAASIQTTNITLGMVAEKKFPDTQEFTIGSRRAISTRQVDDHPEAACTVNVEMKGGSLEINLTNPASNRATGHLNTCDLTRSLAEKIAPTIPTTA</sequence>
<gene>
    <name evidence="3" type="ORF">F5X71_09445</name>
</gene>
<protein>
    <submittedName>
        <fullName evidence="3">DUF3558 domain-containing protein</fullName>
    </submittedName>
</protein>
<dbReference type="InterPro" id="IPR024520">
    <property type="entry name" value="DUF3558"/>
</dbReference>
<dbReference type="Proteomes" id="UP000501705">
    <property type="component" value="Chromosome"/>
</dbReference>
<accession>A0A6G9XNN5</accession>
<evidence type="ECO:0000313" key="3">
    <source>
        <dbReference type="EMBL" id="QIS02514.1"/>
    </source>
</evidence>
<name>A0A6G9XNN5_NOCBR</name>
<evidence type="ECO:0000313" key="4">
    <source>
        <dbReference type="Proteomes" id="UP000501705"/>
    </source>
</evidence>
<evidence type="ECO:0000256" key="2">
    <source>
        <dbReference type="SAM" id="SignalP"/>
    </source>
</evidence>
<feature type="region of interest" description="Disordered" evidence="1">
    <location>
        <begin position="25"/>
        <end position="50"/>
    </location>
</feature>
<dbReference type="EMBL" id="CP046171">
    <property type="protein sequence ID" value="QIS02514.1"/>
    <property type="molecule type" value="Genomic_DNA"/>
</dbReference>
<feature type="signal peptide" evidence="2">
    <location>
        <begin position="1"/>
        <end position="23"/>
    </location>
</feature>
<keyword evidence="2" id="KW-0732">Signal</keyword>
<dbReference type="AlphaFoldDB" id="A0A6G9XNN5"/>
<organism evidence="3 4">
    <name type="scientific">Nocardia brasiliensis</name>
    <dbReference type="NCBI Taxonomy" id="37326"/>
    <lineage>
        <taxon>Bacteria</taxon>
        <taxon>Bacillati</taxon>
        <taxon>Actinomycetota</taxon>
        <taxon>Actinomycetes</taxon>
        <taxon>Mycobacteriales</taxon>
        <taxon>Nocardiaceae</taxon>
        <taxon>Nocardia</taxon>
    </lineage>
</organism>
<dbReference type="Pfam" id="PF12079">
    <property type="entry name" value="DUF3558"/>
    <property type="match status" value="1"/>
</dbReference>
<feature type="chain" id="PRO_5039150300" evidence="2">
    <location>
        <begin position="24"/>
        <end position="189"/>
    </location>
</feature>